<dbReference type="RefSeq" id="WP_148338163.1">
    <property type="nucleotide sequence ID" value="NZ_LR699119.1"/>
</dbReference>
<feature type="chain" id="PRO_5022662036" evidence="1">
    <location>
        <begin position="24"/>
        <end position="358"/>
    </location>
</feature>
<organism evidence="2 3">
    <name type="scientific">Aquicella siphonis</name>
    <dbReference type="NCBI Taxonomy" id="254247"/>
    <lineage>
        <taxon>Bacteria</taxon>
        <taxon>Pseudomonadati</taxon>
        <taxon>Pseudomonadota</taxon>
        <taxon>Gammaproteobacteria</taxon>
        <taxon>Legionellales</taxon>
        <taxon>Coxiellaceae</taxon>
        <taxon>Aquicella</taxon>
    </lineage>
</organism>
<evidence type="ECO:0000256" key="1">
    <source>
        <dbReference type="SAM" id="SignalP"/>
    </source>
</evidence>
<protein>
    <submittedName>
        <fullName evidence="2">Uncharacterized protein</fullName>
    </submittedName>
</protein>
<dbReference type="Pfam" id="PF05150">
    <property type="entry name" value="Legionella_OMP"/>
    <property type="match status" value="1"/>
</dbReference>
<sequence length="358" mass="39606">MKSIFKRSAIAVAVLSMTGASYAAMPSSNTMWSPHMTGWFIGVDALDLRPENGDLDYVTLFPNTSNGSFFTRAISPSYDWGWRLYGGIKFTDNDDITLSWMRFHASDSDSVAPIGAVNSQSYSVPRWLFGNYWENVSAKVKFDLDEAYAVWGHTINFNNPWSVRFAGGLEYVKLNSDFSVSADDFNNSSYDTLSYTAESRLNGWGPRVEFDMTYHLPYNFALFANTNAALLVSTRKIELEGYSSNYYNGGGYDLYSSYYSNRHVVIPKLGMRLGASYSFMFGQAGGEGAPCSSLTIDAGWQVESYIHAIERPNSDYVSNGVGGLLQSSSGYSGIGATKTSNFGDQGLFLGIKYSSDWM</sequence>
<dbReference type="InterPro" id="IPR007825">
    <property type="entry name" value="Major_OMP_Legionella"/>
</dbReference>
<feature type="signal peptide" evidence="1">
    <location>
        <begin position="1"/>
        <end position="23"/>
    </location>
</feature>
<dbReference type="Proteomes" id="UP000324194">
    <property type="component" value="Chromosome 1"/>
</dbReference>
<gene>
    <name evidence="2" type="ORF">AQUSIP_04130</name>
</gene>
<keyword evidence="3" id="KW-1185">Reference proteome</keyword>
<evidence type="ECO:0000313" key="3">
    <source>
        <dbReference type="Proteomes" id="UP000324194"/>
    </source>
</evidence>
<reference evidence="2 3" key="1">
    <citation type="submission" date="2019-08" db="EMBL/GenBank/DDBJ databases">
        <authorList>
            <person name="Guy L."/>
        </authorList>
    </citation>
    <scope>NUCLEOTIDE SEQUENCE [LARGE SCALE GENOMIC DNA]</scope>
    <source>
        <strain evidence="2 3">SGT-108</strain>
    </source>
</reference>
<keyword evidence="1" id="KW-0732">Signal</keyword>
<dbReference type="KEGG" id="asip:AQUSIP_04130"/>
<dbReference type="OrthoDB" id="5653740at2"/>
<proteinExistence type="predicted"/>
<evidence type="ECO:0000313" key="2">
    <source>
        <dbReference type="EMBL" id="VVC75136.1"/>
    </source>
</evidence>
<accession>A0A5E4PFM8</accession>
<dbReference type="EMBL" id="LR699119">
    <property type="protein sequence ID" value="VVC75136.1"/>
    <property type="molecule type" value="Genomic_DNA"/>
</dbReference>
<dbReference type="AlphaFoldDB" id="A0A5E4PFM8"/>
<name>A0A5E4PFM8_9COXI</name>